<dbReference type="Proteomes" id="UP001501410">
    <property type="component" value="Unassembled WGS sequence"/>
</dbReference>
<evidence type="ECO:0000256" key="1">
    <source>
        <dbReference type="ARBA" id="ARBA00022679"/>
    </source>
</evidence>
<organism evidence="4 5">
    <name type="scientific">Rurimicrobium arvi</name>
    <dbReference type="NCBI Taxonomy" id="2049916"/>
    <lineage>
        <taxon>Bacteria</taxon>
        <taxon>Pseudomonadati</taxon>
        <taxon>Bacteroidota</taxon>
        <taxon>Chitinophagia</taxon>
        <taxon>Chitinophagales</taxon>
        <taxon>Chitinophagaceae</taxon>
        <taxon>Rurimicrobium</taxon>
    </lineage>
</organism>
<dbReference type="EMBL" id="BAABEZ010000022">
    <property type="protein sequence ID" value="GAA4453530.1"/>
    <property type="molecule type" value="Genomic_DNA"/>
</dbReference>
<evidence type="ECO:0000256" key="2">
    <source>
        <dbReference type="ARBA" id="ARBA00023315"/>
    </source>
</evidence>
<evidence type="ECO:0000259" key="3">
    <source>
        <dbReference type="PROSITE" id="PS51186"/>
    </source>
</evidence>
<dbReference type="Pfam" id="PF00583">
    <property type="entry name" value="Acetyltransf_1"/>
    <property type="match status" value="1"/>
</dbReference>
<feature type="domain" description="N-acetyltransferase" evidence="3">
    <location>
        <begin position="1"/>
        <end position="158"/>
    </location>
</feature>
<dbReference type="CDD" id="cd04301">
    <property type="entry name" value="NAT_SF"/>
    <property type="match status" value="1"/>
</dbReference>
<evidence type="ECO:0000313" key="4">
    <source>
        <dbReference type="EMBL" id="GAA4453530.1"/>
    </source>
</evidence>
<dbReference type="PROSITE" id="PS51186">
    <property type="entry name" value="GNAT"/>
    <property type="match status" value="1"/>
</dbReference>
<keyword evidence="5" id="KW-1185">Reference proteome</keyword>
<gene>
    <name evidence="4" type="ORF">GCM10023092_14030</name>
</gene>
<dbReference type="PANTHER" id="PTHR43072">
    <property type="entry name" value="N-ACETYLTRANSFERASE"/>
    <property type="match status" value="1"/>
</dbReference>
<reference evidence="5" key="1">
    <citation type="journal article" date="2019" name="Int. J. Syst. Evol. Microbiol.">
        <title>The Global Catalogue of Microorganisms (GCM) 10K type strain sequencing project: providing services to taxonomists for standard genome sequencing and annotation.</title>
        <authorList>
            <consortium name="The Broad Institute Genomics Platform"/>
            <consortium name="The Broad Institute Genome Sequencing Center for Infectious Disease"/>
            <person name="Wu L."/>
            <person name="Ma J."/>
        </authorList>
    </citation>
    <scope>NUCLEOTIDE SEQUENCE [LARGE SCALE GENOMIC DNA]</scope>
    <source>
        <strain evidence="5">JCM 31921</strain>
    </source>
</reference>
<dbReference type="SUPFAM" id="SSF55729">
    <property type="entry name" value="Acyl-CoA N-acyltransferases (Nat)"/>
    <property type="match status" value="1"/>
</dbReference>
<comment type="caution">
    <text evidence="4">The sequence shown here is derived from an EMBL/GenBank/DDBJ whole genome shotgun (WGS) entry which is preliminary data.</text>
</comment>
<dbReference type="Gene3D" id="3.40.630.30">
    <property type="match status" value="1"/>
</dbReference>
<name>A0ABP8MQW1_9BACT</name>
<dbReference type="InterPro" id="IPR016181">
    <property type="entry name" value="Acyl_CoA_acyltransferase"/>
</dbReference>
<keyword evidence="2" id="KW-0012">Acyltransferase</keyword>
<keyword evidence="1" id="KW-0808">Transferase</keyword>
<dbReference type="InterPro" id="IPR000182">
    <property type="entry name" value="GNAT_dom"/>
</dbReference>
<proteinExistence type="predicted"/>
<dbReference type="PANTHER" id="PTHR43072:SF23">
    <property type="entry name" value="UPF0039 PROTEIN C11D3.02C"/>
    <property type="match status" value="1"/>
</dbReference>
<sequence>MQAADAERIVAIYNQSIRTKGHTADLDELTVEDRKEWFTEHEDPRYPVFVACEGNDIMGWISVSPYRKGRRALAEVAEISLYIDAAYRGRGVGSDMMQHTIAFCRNAGFEHLIGIIIASNDRSQALFKKSGFVLWGRMPGIVAIDGEHFDHVYYGRHL</sequence>
<accession>A0ABP8MQW1</accession>
<evidence type="ECO:0000313" key="5">
    <source>
        <dbReference type="Proteomes" id="UP001501410"/>
    </source>
</evidence>
<protein>
    <submittedName>
        <fullName evidence="4">GNAT family N-acetyltransferase</fullName>
    </submittedName>
</protein>